<dbReference type="RefSeq" id="WP_255228538.1">
    <property type="nucleotide sequence ID" value="NZ_JAJEKE010000017.1"/>
</dbReference>
<comment type="caution">
    <text evidence="2">The sequence shown here is derived from an EMBL/GenBank/DDBJ whole genome shotgun (WGS) entry which is preliminary data.</text>
</comment>
<dbReference type="Pfam" id="PF01136">
    <property type="entry name" value="Peptidase_U32"/>
    <property type="match status" value="2"/>
</dbReference>
<dbReference type="EMBL" id="JAJEKE010000017">
    <property type="protein sequence ID" value="MCQ1531017.1"/>
    <property type="molecule type" value="Genomic_DNA"/>
</dbReference>
<feature type="domain" description="Peptidase U32 collagenase" evidence="1">
    <location>
        <begin position="382"/>
        <end position="499"/>
    </location>
</feature>
<dbReference type="PANTHER" id="PTHR30217">
    <property type="entry name" value="PEPTIDASE U32 FAMILY"/>
    <property type="match status" value="1"/>
</dbReference>
<evidence type="ECO:0000313" key="2">
    <source>
        <dbReference type="EMBL" id="MCQ1531017.1"/>
    </source>
</evidence>
<organism evidence="2 3">
    <name type="scientific">Lutispora saccharofermentans</name>
    <dbReference type="NCBI Taxonomy" id="3024236"/>
    <lineage>
        <taxon>Bacteria</taxon>
        <taxon>Bacillati</taxon>
        <taxon>Bacillota</taxon>
        <taxon>Clostridia</taxon>
        <taxon>Lutisporales</taxon>
        <taxon>Lutisporaceae</taxon>
        <taxon>Lutispora</taxon>
    </lineage>
</organism>
<dbReference type="Proteomes" id="UP001651880">
    <property type="component" value="Unassembled WGS sequence"/>
</dbReference>
<accession>A0ABT1NID7</accession>
<dbReference type="InterPro" id="IPR020988">
    <property type="entry name" value="Pept_U32_collagenase"/>
</dbReference>
<dbReference type="Pfam" id="PF12392">
    <property type="entry name" value="DUF3656"/>
    <property type="match status" value="1"/>
</dbReference>
<name>A0ABT1NID7_9FIRM</name>
<evidence type="ECO:0000313" key="3">
    <source>
        <dbReference type="Proteomes" id="UP001651880"/>
    </source>
</evidence>
<reference evidence="2 3" key="1">
    <citation type="submission" date="2021-10" db="EMBL/GenBank/DDBJ databases">
        <title>Lutispora strain m25 sp. nov., a thermophilic, non-spore-forming bacterium isolated from a lab-scale methanogenic bioreactor digesting anaerobic sludge.</title>
        <authorList>
            <person name="El Houari A."/>
            <person name="Mcdonald J."/>
        </authorList>
    </citation>
    <scope>NUCLEOTIDE SEQUENCE [LARGE SCALE GENOMIC DNA]</scope>
    <source>
        <strain evidence="3">m25</strain>
    </source>
</reference>
<keyword evidence="3" id="KW-1185">Reference proteome</keyword>
<gene>
    <name evidence="2" type="ORF">LJD61_15915</name>
</gene>
<dbReference type="PROSITE" id="PS01276">
    <property type="entry name" value="PEPTIDASE_U32"/>
    <property type="match status" value="1"/>
</dbReference>
<dbReference type="PANTHER" id="PTHR30217:SF10">
    <property type="entry name" value="23S RRNA 5-HYDROXYCYTIDINE C2501 SYNTHASE"/>
    <property type="match status" value="1"/>
</dbReference>
<evidence type="ECO:0000259" key="1">
    <source>
        <dbReference type="Pfam" id="PF12392"/>
    </source>
</evidence>
<dbReference type="InterPro" id="IPR051454">
    <property type="entry name" value="RNA/ubiquinone_mod_enzymes"/>
</dbReference>
<sequence length="797" mass="89908">MNIELLAPAGNFESLIAAVESGADAVYLGGTKYNARASANNFDEETLKKAVKYAHIRNVKIYITVNILISDGELEDALKYIEFLYNNDIDGIIVQDIGLLYLANKFFPEMPLHCSTQMTIHNRDGVNILRDLGADRFVLAREMNIKEISGLVKDTSAEIEIFIHGALCVSYSGQCLMSSLIGGRSGNRGRCAQPCRKAYTLIDMDGNIQPDSYKKAYLLSTKDLNTIKHLDEIIRAGVKSLKIEGRMKRPEYVAIVVKHYKEALNDIAEKGKAEISNDAYMELESAFNRGFTHGFLFNEKKSEIVNTTKPSNRGILLGKVLWQKGGKAGISVRGTISKGDGIEIVLGNGASTGFNINSTERDAAGALIINADKKLTPGLPAYKTFDKALNDKAIKEYFYENRRKVFLSAELFIRSGNNPSIKIWDHEGHNVELESAHVVEIAEKASITEEKAIAQLKKTGDTPYIFENIKVHMDSNVYVPMSVLNELRRDALKAMDEALSCRNKRKDIHISKADLILDTIPEKLDDNKILFGASLWKYENIKSAVEAGIDYIYYGTQDKIHEAVKFCHENNTDIFFLLPNIMKDGEMEKYRKIIRENNFDGIVVSNISQLSFASIKPGLKVTGNYSLNVFNRRSLKVYLSMGAHVICPSVELALKQLKPMAGYYGSKMELVVYGQLPLMTMEYCPLSSSDRCKCCSKQRRYGLKDERGAVFPIYCNDHKTQLLNSHILFMAEDMNKIIEIGVKRIRMDFYREKTREIKEIIEIYKDFRNQNSGKYVDVIQRIKNIGHTKGHYFRGVD</sequence>
<dbReference type="InterPro" id="IPR001539">
    <property type="entry name" value="Peptidase_U32"/>
</dbReference>
<proteinExistence type="predicted"/>
<protein>
    <submittedName>
        <fullName evidence="2">U32 family peptidase</fullName>
    </submittedName>
</protein>